<feature type="domain" description="DUF4382" evidence="1">
    <location>
        <begin position="69"/>
        <end position="204"/>
    </location>
</feature>
<reference evidence="3" key="1">
    <citation type="submission" date="2017-02" db="EMBL/GenBank/DDBJ databases">
        <authorList>
            <person name="Varghese N."/>
            <person name="Submissions S."/>
        </authorList>
    </citation>
    <scope>NUCLEOTIDE SEQUENCE [LARGE SCALE GENOMIC DNA]</scope>
    <source>
        <strain evidence="3">DSM 22385</strain>
    </source>
</reference>
<evidence type="ECO:0000259" key="1">
    <source>
        <dbReference type="Pfam" id="PF14321"/>
    </source>
</evidence>
<gene>
    <name evidence="2" type="ORF">SAMN05661099_1874</name>
</gene>
<dbReference type="GO" id="GO:0030246">
    <property type="term" value="F:carbohydrate binding"/>
    <property type="evidence" value="ECO:0007669"/>
    <property type="project" value="InterPro"/>
</dbReference>
<organism evidence="2 3">
    <name type="scientific">Daejeonella lutea</name>
    <dbReference type="NCBI Taxonomy" id="572036"/>
    <lineage>
        <taxon>Bacteria</taxon>
        <taxon>Pseudomonadati</taxon>
        <taxon>Bacteroidota</taxon>
        <taxon>Sphingobacteriia</taxon>
        <taxon>Sphingobacteriales</taxon>
        <taxon>Sphingobacteriaceae</taxon>
        <taxon>Daejeonella</taxon>
    </lineage>
</organism>
<dbReference type="EMBL" id="FUYR01000002">
    <property type="protein sequence ID" value="SKB62933.1"/>
    <property type="molecule type" value="Genomic_DNA"/>
</dbReference>
<name>A0A1T5CUC8_9SPHI</name>
<dbReference type="SUPFAM" id="SSF49452">
    <property type="entry name" value="Starch-binding domain-like"/>
    <property type="match status" value="1"/>
</dbReference>
<evidence type="ECO:0000313" key="2">
    <source>
        <dbReference type="EMBL" id="SKB62933.1"/>
    </source>
</evidence>
<dbReference type="AlphaFoldDB" id="A0A1T5CUC8"/>
<accession>A0A1T5CUC8</accession>
<dbReference type="InterPro" id="IPR025491">
    <property type="entry name" value="DUF4382"/>
</dbReference>
<proteinExistence type="predicted"/>
<keyword evidence="3" id="KW-1185">Reference proteome</keyword>
<dbReference type="Proteomes" id="UP000189981">
    <property type="component" value="Unassembled WGS sequence"/>
</dbReference>
<dbReference type="Pfam" id="PF14321">
    <property type="entry name" value="DUF4382"/>
    <property type="match status" value="1"/>
</dbReference>
<dbReference type="STRING" id="572036.SAMN05661099_1874"/>
<protein>
    <recommendedName>
        <fullName evidence="1">DUF4382 domain-containing protein</fullName>
    </recommendedName>
</protein>
<sequence length="293" mass="30879">MGLVYKFIMSIIRAKQKIACISRRKARFLDNAGTSLKKHEMKKLLIVAFLGLGIGLSACNKNEDGSGMTKVSVKLTDGPGAYDALFLSVKEVQIISSEGQSTLAVNANPFNVLKFRMGKDTLIASQDIPSGQLKEVRLVLNDTGNSVVVNGVSYPLTTPSGQSSGVKLKVNETLEAGVAYTMLLDFDAAKSIVQTGNGKYILKPVIRAIPNAVSGSITGTISPAASSPKIYAIAGTDTLGTISDATGKFWFPGVAAGSYKVEIMPVSPYVPKTINDVVVVTGSTKDLGTITIN</sequence>
<dbReference type="Gene3D" id="2.60.40.1120">
    <property type="entry name" value="Carboxypeptidase-like, regulatory domain"/>
    <property type="match status" value="1"/>
</dbReference>
<evidence type="ECO:0000313" key="3">
    <source>
        <dbReference type="Proteomes" id="UP000189981"/>
    </source>
</evidence>
<dbReference type="InterPro" id="IPR013784">
    <property type="entry name" value="Carb-bd-like_fold"/>
</dbReference>